<dbReference type="PANTHER" id="PTHR12639">
    <property type="entry name" value="VITAMIN K-DEPENDENT GAMMA-CARBOXYLASE"/>
    <property type="match status" value="1"/>
</dbReference>
<dbReference type="InterPro" id="IPR053934">
    <property type="entry name" value="HTTM_dom"/>
</dbReference>
<feature type="transmembrane region" description="Helical" evidence="7">
    <location>
        <begin position="67"/>
        <end position="83"/>
    </location>
</feature>
<dbReference type="GO" id="GO:0012505">
    <property type="term" value="C:endomembrane system"/>
    <property type="evidence" value="ECO:0007669"/>
    <property type="project" value="UniProtKB-SubCell"/>
</dbReference>
<evidence type="ECO:0000313" key="10">
    <source>
        <dbReference type="Proteomes" id="UP001139199"/>
    </source>
</evidence>
<dbReference type="GO" id="GO:0019842">
    <property type="term" value="F:vitamin binding"/>
    <property type="evidence" value="ECO:0007669"/>
    <property type="project" value="TreeGrafter"/>
</dbReference>
<keyword evidence="2 7" id="KW-0812">Transmembrane</keyword>
<evidence type="ECO:0000256" key="2">
    <source>
        <dbReference type="ARBA" id="ARBA00022692"/>
    </source>
</evidence>
<feature type="domain" description="HTTM-like" evidence="8">
    <location>
        <begin position="7"/>
        <end position="266"/>
    </location>
</feature>
<evidence type="ECO:0000256" key="1">
    <source>
        <dbReference type="ARBA" id="ARBA00004127"/>
    </source>
</evidence>
<protein>
    <submittedName>
        <fullName evidence="9">HTTM domain-containing protein</fullName>
    </submittedName>
</protein>
<dbReference type="GO" id="GO:0008488">
    <property type="term" value="F:gamma-glutamyl carboxylase activity"/>
    <property type="evidence" value="ECO:0007669"/>
    <property type="project" value="InterPro"/>
</dbReference>
<dbReference type="AlphaFoldDB" id="A0A9X1L0T3"/>
<evidence type="ECO:0000259" key="8">
    <source>
        <dbReference type="SMART" id="SM00752"/>
    </source>
</evidence>
<gene>
    <name evidence="9" type="ORF">LG649_04410</name>
</gene>
<name>A0A9X1L0T3_9FLAO</name>
<feature type="transmembrane region" description="Helical" evidence="7">
    <location>
        <begin position="20"/>
        <end position="39"/>
    </location>
</feature>
<accession>A0A9X1L0T3</accession>
<dbReference type="InterPro" id="IPR053935">
    <property type="entry name" value="VKGC_lumenal_dom"/>
</dbReference>
<organism evidence="9 10">
    <name type="scientific">Neotamlana laminarinivorans</name>
    <dbReference type="NCBI Taxonomy" id="2883124"/>
    <lineage>
        <taxon>Bacteria</taxon>
        <taxon>Pseudomonadati</taxon>
        <taxon>Bacteroidota</taxon>
        <taxon>Flavobacteriia</taxon>
        <taxon>Flavobacteriales</taxon>
        <taxon>Flavobacteriaceae</taxon>
        <taxon>Neotamlana</taxon>
    </lineage>
</organism>
<comment type="caution">
    <text evidence="9">The sequence shown here is derived from an EMBL/GenBank/DDBJ whole genome shotgun (WGS) entry which is preliminary data.</text>
</comment>
<evidence type="ECO:0000256" key="4">
    <source>
        <dbReference type="ARBA" id="ARBA00023136"/>
    </source>
</evidence>
<dbReference type="Pfam" id="PF05090">
    <property type="entry name" value="HTTM"/>
    <property type="match status" value="1"/>
</dbReference>
<keyword evidence="3 7" id="KW-1133">Transmembrane helix</keyword>
<keyword evidence="10" id="KW-1185">Reference proteome</keyword>
<keyword evidence="6" id="KW-0456">Lyase</keyword>
<evidence type="ECO:0000256" key="3">
    <source>
        <dbReference type="ARBA" id="ARBA00022989"/>
    </source>
</evidence>
<keyword evidence="4 7" id="KW-0472">Membrane</keyword>
<proteinExistence type="predicted"/>
<reference evidence="9" key="1">
    <citation type="submission" date="2021-10" db="EMBL/GenBank/DDBJ databases">
        <title>Tamlana sargassums sp. nov., and Tamlana laminarinivorans sp. nov., two new bacteria isolated from the brown alga.</title>
        <authorList>
            <person name="Li J."/>
        </authorList>
    </citation>
    <scope>NUCLEOTIDE SEQUENCE</scope>
    <source>
        <strain evidence="9">PT2-4</strain>
    </source>
</reference>
<dbReference type="InterPro" id="IPR007782">
    <property type="entry name" value="VKG_COase"/>
</dbReference>
<evidence type="ECO:0000256" key="6">
    <source>
        <dbReference type="ARBA" id="ARBA00023239"/>
    </source>
</evidence>
<dbReference type="Proteomes" id="UP001139199">
    <property type="component" value="Unassembled WGS sequence"/>
</dbReference>
<dbReference type="RefSeq" id="WP_226541403.1">
    <property type="nucleotide sequence ID" value="NZ_JAJAPW010000002.1"/>
</dbReference>
<feature type="transmembrane region" description="Helical" evidence="7">
    <location>
        <begin position="282"/>
        <end position="302"/>
    </location>
</feature>
<feature type="transmembrane region" description="Helical" evidence="7">
    <location>
        <begin position="201"/>
        <end position="222"/>
    </location>
</feature>
<dbReference type="Pfam" id="PF22777">
    <property type="entry name" value="VKGC_lumenal_dom"/>
    <property type="match status" value="1"/>
</dbReference>
<dbReference type="EMBL" id="JAJAPW010000002">
    <property type="protein sequence ID" value="MCB4798073.1"/>
    <property type="molecule type" value="Genomic_DNA"/>
</dbReference>
<evidence type="ECO:0000256" key="5">
    <source>
        <dbReference type="ARBA" id="ARBA00023157"/>
    </source>
</evidence>
<dbReference type="PANTHER" id="PTHR12639:SF7">
    <property type="entry name" value="HTTM DOMAIN-CONTAINING PROTEIN"/>
    <property type="match status" value="1"/>
</dbReference>
<sequence>MLKSFLFKHMDNSGLVIFRIFFGLLCFLESVGAILTGWVKTNMVNPKFTFSFIGFEWLQPLPGNGMYFYYAVMGVFGLMVMLGYKYRVAIISFTLMWSASYLMQKTSYNNHYYLLMLISSIMVFMPANKYASLDAKFNPEIKSLSMPQWCKWVIVLQLFIVYTYASLAKFYPDWLNTTFIENLMRNRKDYPVIGEFLQQKWFHYILVYGGILFDGLVVPLLLFKPTRKFIFIVSIVFHLFNSFVLQIGIFPYLALAFTLFFFEPKTVRNIFLKKKTLYEDSQIIQPKYSSFFITLFSIYFLFQIGLPLRHHFFEDDVLWTEEGHRLSWRMMLRSKGGTISFRIRDVETGETTRVNLRNYLTDKQKRRIATKPDVIWQFAQYLKEDYKKKGINIQVFVRSRVSVNHKPYVTFINPNVDLASIEWNPFKHSDWILPSKQ</sequence>
<feature type="transmembrane region" description="Helical" evidence="7">
    <location>
        <begin position="149"/>
        <end position="167"/>
    </location>
</feature>
<feature type="transmembrane region" description="Helical" evidence="7">
    <location>
        <begin position="110"/>
        <end position="128"/>
    </location>
</feature>
<evidence type="ECO:0000256" key="7">
    <source>
        <dbReference type="SAM" id="Phobius"/>
    </source>
</evidence>
<feature type="transmembrane region" description="Helical" evidence="7">
    <location>
        <begin position="229"/>
        <end position="262"/>
    </location>
</feature>
<comment type="subcellular location">
    <subcellularLocation>
        <location evidence="1">Endomembrane system</location>
        <topology evidence="1">Multi-pass membrane protein</topology>
    </subcellularLocation>
</comment>
<dbReference type="SMART" id="SM00752">
    <property type="entry name" value="HTTM"/>
    <property type="match status" value="1"/>
</dbReference>
<keyword evidence="5" id="KW-1015">Disulfide bond</keyword>
<evidence type="ECO:0000313" key="9">
    <source>
        <dbReference type="EMBL" id="MCB4798073.1"/>
    </source>
</evidence>
<dbReference type="InterPro" id="IPR011020">
    <property type="entry name" value="HTTM-like"/>
</dbReference>